<dbReference type="Gene3D" id="3.20.20.450">
    <property type="entry name" value="EAL domain"/>
    <property type="match status" value="1"/>
</dbReference>
<dbReference type="CDD" id="cd00130">
    <property type="entry name" value="PAS"/>
    <property type="match status" value="2"/>
</dbReference>
<dbReference type="SMART" id="SM00052">
    <property type="entry name" value="EAL"/>
    <property type="match status" value="1"/>
</dbReference>
<keyword evidence="3" id="KW-0812">Transmembrane</keyword>
<dbReference type="InterPro" id="IPR024041">
    <property type="entry name" value="NH4_transpt_AmtB-like_dom"/>
</dbReference>
<dbReference type="InterPro" id="IPR052155">
    <property type="entry name" value="Biofilm_reg_signaling"/>
</dbReference>
<dbReference type="GO" id="GO:0016020">
    <property type="term" value="C:membrane"/>
    <property type="evidence" value="ECO:0007669"/>
    <property type="project" value="UniProtKB-SubCell"/>
</dbReference>
<dbReference type="GO" id="GO:0008519">
    <property type="term" value="F:ammonium channel activity"/>
    <property type="evidence" value="ECO:0007669"/>
    <property type="project" value="InterPro"/>
</dbReference>
<accession>A0A3C1KHN9</accession>
<dbReference type="CDD" id="cd01948">
    <property type="entry name" value="EAL"/>
    <property type="match status" value="1"/>
</dbReference>
<dbReference type="NCBIfam" id="TIGR00254">
    <property type="entry name" value="GGDEF"/>
    <property type="match status" value="1"/>
</dbReference>
<feature type="domain" description="PAC" evidence="7">
    <location>
        <begin position="442"/>
        <end position="494"/>
    </location>
</feature>
<dbReference type="Gene3D" id="1.10.3430.10">
    <property type="entry name" value="Ammonium transporter AmtB like domains"/>
    <property type="match status" value="1"/>
</dbReference>
<dbReference type="InterPro" id="IPR013656">
    <property type="entry name" value="PAS_4"/>
</dbReference>
<evidence type="ECO:0000256" key="2">
    <source>
        <dbReference type="ARBA" id="ARBA00004141"/>
    </source>
</evidence>
<dbReference type="PROSITE" id="PS50883">
    <property type="entry name" value="EAL"/>
    <property type="match status" value="1"/>
</dbReference>
<feature type="domain" description="EAL" evidence="8">
    <location>
        <begin position="670"/>
        <end position="818"/>
    </location>
</feature>
<gene>
    <name evidence="10" type="ORF">DCP75_00450</name>
</gene>
<dbReference type="PROSITE" id="PS50887">
    <property type="entry name" value="GGDEF"/>
    <property type="match status" value="1"/>
</dbReference>
<dbReference type="Pfam" id="PF08448">
    <property type="entry name" value="PAS_4"/>
    <property type="match status" value="1"/>
</dbReference>
<evidence type="ECO:0000256" key="5">
    <source>
        <dbReference type="ARBA" id="ARBA00023136"/>
    </source>
</evidence>
<dbReference type="InterPro" id="IPR000160">
    <property type="entry name" value="GGDEF_dom"/>
</dbReference>
<dbReference type="SMART" id="SM00267">
    <property type="entry name" value="GGDEF"/>
    <property type="match status" value="1"/>
</dbReference>
<name>A0A3C1KHN9_9GAMM</name>
<dbReference type="InterPro" id="IPR001633">
    <property type="entry name" value="EAL_dom"/>
</dbReference>
<dbReference type="Gene3D" id="3.30.450.20">
    <property type="entry name" value="PAS domain"/>
    <property type="match status" value="2"/>
</dbReference>
<dbReference type="Pfam" id="PF00909">
    <property type="entry name" value="Ammonium_transp"/>
    <property type="match status" value="1"/>
</dbReference>
<dbReference type="Pfam" id="PF00563">
    <property type="entry name" value="EAL"/>
    <property type="match status" value="1"/>
</dbReference>
<dbReference type="PROSITE" id="PS50113">
    <property type="entry name" value="PAC"/>
    <property type="match status" value="1"/>
</dbReference>
<comment type="caution">
    <text evidence="10">The sequence shown here is derived from an EMBL/GenBank/DDBJ whole genome shotgun (WGS) entry which is preliminary data.</text>
</comment>
<dbReference type="SUPFAM" id="SSF55073">
    <property type="entry name" value="Nucleotide cyclase"/>
    <property type="match status" value="1"/>
</dbReference>
<dbReference type="SUPFAM" id="SSF141868">
    <property type="entry name" value="EAL domain-like"/>
    <property type="match status" value="1"/>
</dbReference>
<evidence type="ECO:0000259" key="9">
    <source>
        <dbReference type="PROSITE" id="PS50887"/>
    </source>
</evidence>
<evidence type="ECO:0000313" key="10">
    <source>
        <dbReference type="EMBL" id="HAN26209.1"/>
    </source>
</evidence>
<evidence type="ECO:0000313" key="11">
    <source>
        <dbReference type="Proteomes" id="UP000259273"/>
    </source>
</evidence>
<sequence length="818" mass="88890">VIGWVGFNGGSTLSFSAAIPGIIVNTLVAAAVGGMTGMLLGHLQPARNQTPQLTINGTLAALVAVTAGCHAVTTPEAACIGLIGALCMRATEHLLLKLQLDDAIGAVPVHLGAGIWGTLAVALFGDATLLGTGLSRGAQVLVQLQGILICGAWAFTVTILFLLIVRRFIPLRVSAEAEQEGLNSSEHGASTELAQLLRAMNEQELSGDMTQKMPVEPFTEVGQIAGKYNQVMSKLSQVISRTRLILQDMRDGVVTFSERGIITSVNPGAEQIFGRIAPQLVGHPVGVLLHEENSARYPGAAMDSLLTLLAAGGNEGPHELSGRDGLGEPVPIEVITAASPVETGIQYSAVVRDISERKRMEERLHRHSELAQVTLEAITEAVITCDAGFNVVYLNPVARMLTGWSSASAYGEEIDTVVKLLDGGEESISIAALCRDMRPAGEYQQLQLQGRNREPARVQVNCAPLRDAAGTSVGWVLAMQDITRNSELQARLTFQAVHDSLTGLINRREFERRLDQLVIAARSDNSEHVVLYLDLDQFKIVNDTCGHRAGDLLLRRLALELKSLLRQNDTLARLGGDEFGILLANCPAQRARDIAEDIRIAVRDFRFSWQEQIFSVGVSIGLVPFGPDCPSLDELLSVADSACYAAKEAGRNRVHVYVMGDEELIHRKGQMQWATQIQQAIDSDRLRLFYQPISALTSELGEISHIEIFVRMLDDRDQVVPPGAFIPAAERYDLMPLIDQWVVRNTLAWLGDRLHSQQSPIHCAINLSGVSIGSAECLQLIKDLIAQHRIPARYLSFEITETAAMNDPEAARRFIAEL</sequence>
<dbReference type="Gene3D" id="3.30.70.270">
    <property type="match status" value="1"/>
</dbReference>
<dbReference type="Pfam" id="PF13426">
    <property type="entry name" value="PAS_9"/>
    <property type="match status" value="1"/>
</dbReference>
<dbReference type="InterPro" id="IPR035965">
    <property type="entry name" value="PAS-like_dom_sf"/>
</dbReference>
<feature type="domain" description="GGDEF" evidence="9">
    <location>
        <begin position="526"/>
        <end position="659"/>
    </location>
</feature>
<dbReference type="FunFam" id="3.30.70.270:FF:000001">
    <property type="entry name" value="Diguanylate cyclase domain protein"/>
    <property type="match status" value="1"/>
</dbReference>
<evidence type="ECO:0000259" key="8">
    <source>
        <dbReference type="PROSITE" id="PS50883"/>
    </source>
</evidence>
<evidence type="ECO:0000256" key="3">
    <source>
        <dbReference type="ARBA" id="ARBA00022692"/>
    </source>
</evidence>
<dbReference type="InterPro" id="IPR029020">
    <property type="entry name" value="Ammonium/urea_transptr"/>
</dbReference>
<keyword evidence="5" id="KW-0472">Membrane</keyword>
<dbReference type="AlphaFoldDB" id="A0A3C1KHN9"/>
<dbReference type="STRING" id="1121937.GCA_000423125_02277"/>
<comment type="subcellular location">
    <subcellularLocation>
        <location evidence="2">Membrane</location>
        <topology evidence="2">Multi-pass membrane protein</topology>
    </subcellularLocation>
</comment>
<protein>
    <submittedName>
        <fullName evidence="10">Diguanylate cyclase</fullName>
    </submittedName>
</protein>
<dbReference type="CDD" id="cd01949">
    <property type="entry name" value="GGDEF"/>
    <property type="match status" value="1"/>
</dbReference>
<dbReference type="NCBIfam" id="TIGR00229">
    <property type="entry name" value="sensory_box"/>
    <property type="match status" value="2"/>
</dbReference>
<reference evidence="10 11" key="1">
    <citation type="journal article" date="2018" name="Nat. Biotechnol.">
        <title>A standardized bacterial taxonomy based on genome phylogeny substantially revises the tree of life.</title>
        <authorList>
            <person name="Parks D.H."/>
            <person name="Chuvochina M."/>
            <person name="Waite D.W."/>
            <person name="Rinke C."/>
            <person name="Skarshewski A."/>
            <person name="Chaumeil P.A."/>
            <person name="Hugenholtz P."/>
        </authorList>
    </citation>
    <scope>NUCLEOTIDE SEQUENCE [LARGE SCALE GENOMIC DNA]</scope>
    <source>
        <strain evidence="10">UBA9158</strain>
    </source>
</reference>
<dbReference type="SMART" id="SM00091">
    <property type="entry name" value="PAS"/>
    <property type="match status" value="2"/>
</dbReference>
<dbReference type="InterPro" id="IPR000014">
    <property type="entry name" value="PAS"/>
</dbReference>
<keyword evidence="4" id="KW-1133">Transmembrane helix</keyword>
<feature type="non-terminal residue" evidence="10">
    <location>
        <position position="1"/>
    </location>
</feature>
<dbReference type="InterPro" id="IPR043128">
    <property type="entry name" value="Rev_trsase/Diguanyl_cyclase"/>
</dbReference>
<dbReference type="EMBL" id="DMND01000010">
    <property type="protein sequence ID" value="HAN26209.1"/>
    <property type="molecule type" value="Genomic_DNA"/>
</dbReference>
<dbReference type="InterPro" id="IPR035919">
    <property type="entry name" value="EAL_sf"/>
</dbReference>
<dbReference type="PROSITE" id="PS50112">
    <property type="entry name" value="PAS"/>
    <property type="match status" value="1"/>
</dbReference>
<dbReference type="Proteomes" id="UP000259273">
    <property type="component" value="Unassembled WGS sequence"/>
</dbReference>
<evidence type="ECO:0000259" key="6">
    <source>
        <dbReference type="PROSITE" id="PS50112"/>
    </source>
</evidence>
<dbReference type="InterPro" id="IPR000700">
    <property type="entry name" value="PAS-assoc_C"/>
</dbReference>
<dbReference type="Pfam" id="PF00990">
    <property type="entry name" value="GGDEF"/>
    <property type="match status" value="1"/>
</dbReference>
<proteinExistence type="predicted"/>
<dbReference type="PANTHER" id="PTHR44757">
    <property type="entry name" value="DIGUANYLATE CYCLASE DGCP"/>
    <property type="match status" value="1"/>
</dbReference>
<feature type="domain" description="PAS" evidence="6">
    <location>
        <begin position="238"/>
        <end position="293"/>
    </location>
</feature>
<organism evidence="10 11">
    <name type="scientific">Haliea salexigens</name>
    <dbReference type="NCBI Taxonomy" id="287487"/>
    <lineage>
        <taxon>Bacteria</taxon>
        <taxon>Pseudomonadati</taxon>
        <taxon>Pseudomonadota</taxon>
        <taxon>Gammaproteobacteria</taxon>
        <taxon>Cellvibrionales</taxon>
        <taxon>Halieaceae</taxon>
        <taxon>Haliea</taxon>
    </lineage>
</organism>
<feature type="non-terminal residue" evidence="10">
    <location>
        <position position="818"/>
    </location>
</feature>
<evidence type="ECO:0000259" key="7">
    <source>
        <dbReference type="PROSITE" id="PS50113"/>
    </source>
</evidence>
<dbReference type="InterPro" id="IPR029787">
    <property type="entry name" value="Nucleotide_cyclase"/>
</dbReference>
<dbReference type="GO" id="GO:0003824">
    <property type="term" value="F:catalytic activity"/>
    <property type="evidence" value="ECO:0007669"/>
    <property type="project" value="UniProtKB-ARBA"/>
</dbReference>
<dbReference type="SUPFAM" id="SSF55785">
    <property type="entry name" value="PYP-like sensor domain (PAS domain)"/>
    <property type="match status" value="2"/>
</dbReference>
<comment type="cofactor">
    <cofactor evidence="1">
        <name>Mg(2+)</name>
        <dbReference type="ChEBI" id="CHEBI:18420"/>
    </cofactor>
</comment>
<evidence type="ECO:0000256" key="4">
    <source>
        <dbReference type="ARBA" id="ARBA00022989"/>
    </source>
</evidence>
<evidence type="ECO:0000256" key="1">
    <source>
        <dbReference type="ARBA" id="ARBA00001946"/>
    </source>
</evidence>
<dbReference type="SUPFAM" id="SSF111352">
    <property type="entry name" value="Ammonium transporter"/>
    <property type="match status" value="1"/>
</dbReference>
<dbReference type="PANTHER" id="PTHR44757:SF4">
    <property type="entry name" value="DIGUANYLATE CYCLASE DGCE-RELATED"/>
    <property type="match status" value="1"/>
</dbReference>